<keyword evidence="1" id="KW-1133">Transmembrane helix</keyword>
<reference evidence="5" key="1">
    <citation type="submission" date="2016-04" db="UniProtKB">
        <authorList>
            <consortium name="WormBaseParasite"/>
        </authorList>
    </citation>
    <scope>IDENTIFICATION</scope>
</reference>
<keyword evidence="4" id="KW-1185">Reference proteome</keyword>
<proteinExistence type="predicted"/>
<dbReference type="EMBL" id="UYYG01001153">
    <property type="protein sequence ID" value="VDN55807.1"/>
    <property type="molecule type" value="Genomic_DNA"/>
</dbReference>
<keyword evidence="1" id="KW-0812">Transmembrane</keyword>
<dbReference type="OrthoDB" id="6514358at2759"/>
<reference evidence="2 4" key="2">
    <citation type="submission" date="2018-11" db="EMBL/GenBank/DDBJ databases">
        <authorList>
            <consortium name="Pathogen Informatics"/>
        </authorList>
    </citation>
    <scope>NUCLEOTIDE SEQUENCE [LARGE SCALE GENOMIC DNA]</scope>
</reference>
<evidence type="ECO:0000313" key="5">
    <source>
        <dbReference type="WBParaSite" id="DME_0000142001-mRNA-1"/>
    </source>
</evidence>
<dbReference type="Proteomes" id="UP000274756">
    <property type="component" value="Unassembled WGS sequence"/>
</dbReference>
<feature type="transmembrane region" description="Helical" evidence="1">
    <location>
        <begin position="239"/>
        <end position="262"/>
    </location>
</feature>
<protein>
    <submittedName>
        <fullName evidence="5">EGF-like domain-containing protein</fullName>
    </submittedName>
</protein>
<evidence type="ECO:0000313" key="4">
    <source>
        <dbReference type="Proteomes" id="UP000274756"/>
    </source>
</evidence>
<evidence type="ECO:0000313" key="2">
    <source>
        <dbReference type="EMBL" id="VDN55807.1"/>
    </source>
</evidence>
<dbReference type="WBParaSite" id="DME_0000142001-mRNA-1">
    <property type="protein sequence ID" value="DME_0000142001-mRNA-1"/>
    <property type="gene ID" value="DME_0000142001"/>
</dbReference>
<dbReference type="Proteomes" id="UP000038040">
    <property type="component" value="Unplaced"/>
</dbReference>
<evidence type="ECO:0000313" key="3">
    <source>
        <dbReference type="Proteomes" id="UP000038040"/>
    </source>
</evidence>
<evidence type="ECO:0000256" key="1">
    <source>
        <dbReference type="SAM" id="Phobius"/>
    </source>
</evidence>
<dbReference type="AlphaFoldDB" id="A0A158Q313"/>
<dbReference type="STRING" id="318479.A0A158Q313"/>
<accession>A0A158Q313</accession>
<name>A0A158Q313_DRAME</name>
<gene>
    <name evidence="2" type="ORF">DME_LOCUS5780</name>
</gene>
<keyword evidence="1" id="KW-0472">Membrane</keyword>
<organism evidence="3 5">
    <name type="scientific">Dracunculus medinensis</name>
    <name type="common">Guinea worm</name>
    <dbReference type="NCBI Taxonomy" id="318479"/>
    <lineage>
        <taxon>Eukaryota</taxon>
        <taxon>Metazoa</taxon>
        <taxon>Ecdysozoa</taxon>
        <taxon>Nematoda</taxon>
        <taxon>Chromadorea</taxon>
        <taxon>Rhabditida</taxon>
        <taxon>Spirurina</taxon>
        <taxon>Dracunculoidea</taxon>
        <taxon>Dracunculidae</taxon>
        <taxon>Dracunculus</taxon>
    </lineage>
</organism>
<sequence>MAKCPYSVKCQNSDTYALSSHIVYRLSVGNSSLLFRQLAVIAEETFSYILTLQIIRDTQFKGKIQRNFKGKICNALVIGNFCGVCASTQILEIKIEINLTTFGVSIGDVCEGIPSEDVDRPYLAIYELTSHNLPYSFCVRHNNGEKLIVNTNCGACNLTDFIDSLQQKLINSTTIFEIENSACSDPTLNDCDENANCLPDGLYYKCSCKIGSNDTSNGRGRRCIYPSSCMKIFGSCINFWILLVLLLLLIFLLLLLCLFCLCKRFKRRIGKFCEDKMNLVSSDVESNKGIIKDDPKVMKETIQCHSMDVWSCTTDKTVNNMFFPQQIDGSIKTAIFADKKMEGIGKEEIIANEMITARQPSLKSIFLKENNQRNSPDEEISKPKSLMIQLSEEKVQSECSPMKSPSSHSMITTVLPEEIHEKILEVVENNAKPSEILDVNETNSQKSSPTIWELYVIKGNESIYGIF</sequence>